<dbReference type="EMBL" id="AYXG01000166">
    <property type="protein sequence ID" value="EWC60225.1"/>
    <property type="molecule type" value="Genomic_DNA"/>
</dbReference>
<keyword evidence="4" id="KW-0274">FAD</keyword>
<dbReference type="InterPro" id="IPR016164">
    <property type="entry name" value="FAD-linked_Oxase-like_C"/>
</dbReference>
<dbReference type="PATRIC" id="fig|909613.9.peg.4473"/>
<dbReference type="InterPro" id="IPR050432">
    <property type="entry name" value="FAD-linked_Oxidoreductases_BP"/>
</dbReference>
<dbReference type="GO" id="GO:0009690">
    <property type="term" value="P:cytokinin metabolic process"/>
    <property type="evidence" value="ECO:0007669"/>
    <property type="project" value="InterPro"/>
</dbReference>
<dbReference type="InterPro" id="IPR036318">
    <property type="entry name" value="FAD-bd_PCMH-like_sf"/>
</dbReference>
<reference evidence="7 8" key="1">
    <citation type="journal article" date="2014" name="Genome Announc.">
        <title>Draft Genome Sequence of the Antitrypanosomally Active Sponge-Associated Bacterium Actinokineospora sp. Strain EG49.</title>
        <authorList>
            <person name="Harjes J."/>
            <person name="Ryu T."/>
            <person name="Abdelmohsen U.R."/>
            <person name="Moitinho-Silva L."/>
            <person name="Horn H."/>
            <person name="Ravasi T."/>
            <person name="Hentschel U."/>
        </authorList>
    </citation>
    <scope>NUCLEOTIDE SEQUENCE [LARGE SCALE GENOMIC DNA]</scope>
    <source>
        <strain evidence="7 8">EG49</strain>
    </source>
</reference>
<dbReference type="PROSITE" id="PS51387">
    <property type="entry name" value="FAD_PCMH"/>
    <property type="match status" value="1"/>
</dbReference>
<evidence type="ECO:0000256" key="1">
    <source>
        <dbReference type="ARBA" id="ARBA00001974"/>
    </source>
</evidence>
<gene>
    <name evidence="7" type="ORF">UO65_4471</name>
</gene>
<dbReference type="GO" id="GO:0071949">
    <property type="term" value="F:FAD binding"/>
    <property type="evidence" value="ECO:0007669"/>
    <property type="project" value="InterPro"/>
</dbReference>
<dbReference type="OrthoDB" id="6278354at2"/>
<dbReference type="AlphaFoldDB" id="W7IH60"/>
<comment type="similarity">
    <text evidence="2">Belongs to the oxygen-dependent FAD-linked oxidoreductase family.</text>
</comment>
<dbReference type="Gene3D" id="3.30.43.10">
    <property type="entry name" value="Uridine Diphospho-n-acetylenolpyruvylglucosamine Reductase, domain 2"/>
    <property type="match status" value="1"/>
</dbReference>
<evidence type="ECO:0000256" key="3">
    <source>
        <dbReference type="ARBA" id="ARBA00022630"/>
    </source>
</evidence>
<dbReference type="GO" id="GO:0019139">
    <property type="term" value="F:cytokinin dehydrogenase activity"/>
    <property type="evidence" value="ECO:0007669"/>
    <property type="project" value="InterPro"/>
</dbReference>
<keyword evidence="5" id="KW-0560">Oxidoreductase</keyword>
<dbReference type="PANTHER" id="PTHR13878:SF53">
    <property type="entry name" value="CYTOKININ DEHYDROGENASE 6"/>
    <property type="match status" value="1"/>
</dbReference>
<dbReference type="InterPro" id="IPR015345">
    <property type="entry name" value="Cytokinin_DH_FAD/cytokin-bd"/>
</dbReference>
<dbReference type="Pfam" id="PF01565">
    <property type="entry name" value="FAD_binding_4"/>
    <property type="match status" value="1"/>
</dbReference>
<dbReference type="Proteomes" id="UP000019277">
    <property type="component" value="Unassembled WGS sequence"/>
</dbReference>
<evidence type="ECO:0000256" key="4">
    <source>
        <dbReference type="ARBA" id="ARBA00022827"/>
    </source>
</evidence>
<dbReference type="InterPro" id="IPR016170">
    <property type="entry name" value="Cytok_DH_C_sf"/>
</dbReference>
<keyword evidence="3" id="KW-0285">Flavoprotein</keyword>
<dbReference type="InterPro" id="IPR006094">
    <property type="entry name" value="Oxid_FAD_bind_N"/>
</dbReference>
<dbReference type="Gene3D" id="3.40.462.10">
    <property type="entry name" value="FAD-linked oxidases, C-terminal domain"/>
    <property type="match status" value="1"/>
</dbReference>
<evidence type="ECO:0000313" key="7">
    <source>
        <dbReference type="EMBL" id="EWC60225.1"/>
    </source>
</evidence>
<comment type="cofactor">
    <cofactor evidence="1">
        <name>FAD</name>
        <dbReference type="ChEBI" id="CHEBI:57692"/>
    </cofactor>
</comment>
<dbReference type="RefSeq" id="WP_052021543.1">
    <property type="nucleotide sequence ID" value="NZ_AYXG01000166.1"/>
</dbReference>
<dbReference type="Gene3D" id="3.30.465.10">
    <property type="match status" value="1"/>
</dbReference>
<name>W7IH60_9PSEU</name>
<dbReference type="PANTHER" id="PTHR13878">
    <property type="entry name" value="GULONOLACTONE OXIDASE"/>
    <property type="match status" value="1"/>
</dbReference>
<protein>
    <submittedName>
        <fullName evidence="7">Putative oxidoreductase</fullName>
    </submittedName>
</protein>
<accession>W7IH60</accession>
<comment type="caution">
    <text evidence="7">The sequence shown here is derived from an EMBL/GenBank/DDBJ whole genome shotgun (WGS) entry which is preliminary data.</text>
</comment>
<dbReference type="SUPFAM" id="SSF56176">
    <property type="entry name" value="FAD-binding/transporter-associated domain-like"/>
    <property type="match status" value="1"/>
</dbReference>
<dbReference type="STRING" id="909613.UO65_4471"/>
<dbReference type="InterPro" id="IPR016166">
    <property type="entry name" value="FAD-bd_PCMH"/>
</dbReference>
<feature type="domain" description="FAD-binding PCMH-type" evidence="6">
    <location>
        <begin position="12"/>
        <end position="182"/>
    </location>
</feature>
<evidence type="ECO:0000256" key="5">
    <source>
        <dbReference type="ARBA" id="ARBA00023002"/>
    </source>
</evidence>
<dbReference type="InterPro" id="IPR016169">
    <property type="entry name" value="FAD-bd_PCMH_sub2"/>
</dbReference>
<organism evidence="7 8">
    <name type="scientific">Actinokineospora spheciospongiae</name>
    <dbReference type="NCBI Taxonomy" id="909613"/>
    <lineage>
        <taxon>Bacteria</taxon>
        <taxon>Bacillati</taxon>
        <taxon>Actinomycetota</taxon>
        <taxon>Actinomycetes</taxon>
        <taxon>Pseudonocardiales</taxon>
        <taxon>Pseudonocardiaceae</taxon>
        <taxon>Actinokineospora</taxon>
    </lineage>
</organism>
<dbReference type="Pfam" id="PF09265">
    <property type="entry name" value="Cytokin-bind"/>
    <property type="match status" value="1"/>
</dbReference>
<proteinExistence type="inferred from homology"/>
<dbReference type="eggNOG" id="COG0277">
    <property type="taxonomic scope" value="Bacteria"/>
</dbReference>
<sequence>MSTPDDDFGHLVHRTPARVVRAERTEDVVAAVTGARADGLRLTARGAGHSVYGRSQVDGGVVVDVTGLRRVEAPRDGRVTVAAGATWRAVVEETLPRGLLPPVLPDYLDLTVGGTVVVGGVGGTTHALGVTSDHVLGLEVVTGAGEVRTCSPTESPELFDAVRGGLGQVGVVTEVTLGLVEAPAHARRHTITCPDLPTMLADARVLLADGRWDHLQGAILPTPDGWRYTLEGAELFSDKADDVLDGIEGTVQTCTVTHAELLSRLEPLETALRGLGAWGNPHPWLTTFLGDAAADDVLPRLLDRTDPADLGRFGRVALSPIRAGAITTPLVRTPGGGDLFALNLLRFPADDAETARRLVADNRAAYELVRAAGGVLYPVSALPMSAADWAAHFGERFPALAAARAAHDPDGLMTPGYEVF</sequence>
<keyword evidence="8" id="KW-1185">Reference proteome</keyword>
<evidence type="ECO:0000256" key="2">
    <source>
        <dbReference type="ARBA" id="ARBA00005466"/>
    </source>
</evidence>
<evidence type="ECO:0000259" key="6">
    <source>
        <dbReference type="PROSITE" id="PS51387"/>
    </source>
</evidence>
<dbReference type="SUPFAM" id="SSF55103">
    <property type="entry name" value="FAD-linked oxidases, C-terminal domain"/>
    <property type="match status" value="1"/>
</dbReference>
<dbReference type="InterPro" id="IPR016167">
    <property type="entry name" value="FAD-bd_PCMH_sub1"/>
</dbReference>
<evidence type="ECO:0000313" key="8">
    <source>
        <dbReference type="Proteomes" id="UP000019277"/>
    </source>
</evidence>